<dbReference type="GO" id="GO:0002181">
    <property type="term" value="P:cytoplasmic translation"/>
    <property type="evidence" value="ECO:0007669"/>
    <property type="project" value="TreeGrafter"/>
</dbReference>
<dbReference type="NCBIfam" id="TIGR03654">
    <property type="entry name" value="L6_bact"/>
    <property type="match status" value="1"/>
</dbReference>
<comment type="subunit">
    <text evidence="6">Part of the 50S ribosomal subunit.</text>
</comment>
<keyword evidence="11" id="KW-1185">Reference proteome</keyword>
<evidence type="ECO:0000256" key="8">
    <source>
        <dbReference type="RuleBase" id="RU003870"/>
    </source>
</evidence>
<evidence type="ECO:0000259" key="9">
    <source>
        <dbReference type="Pfam" id="PF00347"/>
    </source>
</evidence>
<evidence type="ECO:0000313" key="10">
    <source>
        <dbReference type="EMBL" id="SFP58223.1"/>
    </source>
</evidence>
<proteinExistence type="inferred from homology"/>
<feature type="domain" description="Large ribosomal subunit protein uL6 alpha-beta" evidence="9">
    <location>
        <begin position="91"/>
        <end position="169"/>
    </location>
</feature>
<dbReference type="AlphaFoldDB" id="A0A1I5RI58"/>
<accession>A0A1I5RI58</accession>
<name>A0A1I5RI58_9BACT</name>
<comment type="similarity">
    <text evidence="1 6 7">Belongs to the universal ribosomal protein uL6 family.</text>
</comment>
<dbReference type="Gene3D" id="3.90.930.12">
    <property type="entry name" value="Ribosomal protein L6, alpha-beta domain"/>
    <property type="match status" value="2"/>
</dbReference>
<dbReference type="GO" id="GO:0003735">
    <property type="term" value="F:structural constituent of ribosome"/>
    <property type="evidence" value="ECO:0007669"/>
    <property type="project" value="UniProtKB-UniRule"/>
</dbReference>
<evidence type="ECO:0000256" key="7">
    <source>
        <dbReference type="RuleBase" id="RU003869"/>
    </source>
</evidence>
<evidence type="ECO:0000256" key="5">
    <source>
        <dbReference type="ARBA" id="ARBA00023274"/>
    </source>
</evidence>
<dbReference type="InterPro" id="IPR002358">
    <property type="entry name" value="Ribosomal_uL6_CS"/>
</dbReference>
<keyword evidence="3 6" id="KW-0694">RNA-binding</keyword>
<dbReference type="Proteomes" id="UP000199031">
    <property type="component" value="Unassembled WGS sequence"/>
</dbReference>
<dbReference type="HAMAP" id="MF_01365_B">
    <property type="entry name" value="Ribosomal_uL6_B"/>
    <property type="match status" value="1"/>
</dbReference>
<dbReference type="PANTHER" id="PTHR11655:SF14">
    <property type="entry name" value="LARGE RIBOSOMAL SUBUNIT PROTEIN UL6M"/>
    <property type="match status" value="1"/>
</dbReference>
<organism evidence="10 11">
    <name type="scientific">Parafilimonas terrae</name>
    <dbReference type="NCBI Taxonomy" id="1465490"/>
    <lineage>
        <taxon>Bacteria</taxon>
        <taxon>Pseudomonadati</taxon>
        <taxon>Bacteroidota</taxon>
        <taxon>Chitinophagia</taxon>
        <taxon>Chitinophagales</taxon>
        <taxon>Chitinophagaceae</taxon>
        <taxon>Parafilimonas</taxon>
    </lineage>
</organism>
<gene>
    <name evidence="6" type="primary">rplF</name>
    <name evidence="10" type="ORF">SAMN05444277_101264</name>
</gene>
<dbReference type="InterPro" id="IPR000702">
    <property type="entry name" value="Ribosomal_uL6-like"/>
</dbReference>
<evidence type="ECO:0000313" key="11">
    <source>
        <dbReference type="Proteomes" id="UP000199031"/>
    </source>
</evidence>
<dbReference type="Pfam" id="PF00347">
    <property type="entry name" value="Ribosomal_L6"/>
    <property type="match status" value="2"/>
</dbReference>
<dbReference type="SUPFAM" id="SSF56053">
    <property type="entry name" value="Ribosomal protein L6"/>
    <property type="match status" value="2"/>
</dbReference>
<evidence type="ECO:0000256" key="6">
    <source>
        <dbReference type="HAMAP-Rule" id="MF_01365"/>
    </source>
</evidence>
<comment type="function">
    <text evidence="6 8">This protein binds to the 23S rRNA, and is important in its secondary structure. It is located near the subunit interface in the base of the L7/L12 stalk, and near the tRNA binding site of the peptidyltransferase center.</text>
</comment>
<dbReference type="PIRSF" id="PIRSF002162">
    <property type="entry name" value="Ribosomal_L6"/>
    <property type="match status" value="1"/>
</dbReference>
<evidence type="ECO:0000256" key="4">
    <source>
        <dbReference type="ARBA" id="ARBA00022980"/>
    </source>
</evidence>
<dbReference type="RefSeq" id="WP_090653715.1">
    <property type="nucleotide sequence ID" value="NZ_FOXQ01000001.1"/>
</dbReference>
<dbReference type="InterPro" id="IPR019906">
    <property type="entry name" value="Ribosomal_uL6_bac-type"/>
</dbReference>
<dbReference type="OrthoDB" id="9805007at2"/>
<dbReference type="GO" id="GO:0019843">
    <property type="term" value="F:rRNA binding"/>
    <property type="evidence" value="ECO:0007669"/>
    <property type="project" value="UniProtKB-UniRule"/>
</dbReference>
<keyword evidence="2 6" id="KW-0699">rRNA-binding</keyword>
<dbReference type="EMBL" id="FOXQ01000001">
    <property type="protein sequence ID" value="SFP58223.1"/>
    <property type="molecule type" value="Genomic_DNA"/>
</dbReference>
<dbReference type="PANTHER" id="PTHR11655">
    <property type="entry name" value="60S/50S RIBOSOMAL PROTEIN L6/L9"/>
    <property type="match status" value="1"/>
</dbReference>
<sequence>MSRIGKAPVTVPNGVSITVGKDNVITVKGPKGELKEAVDRDIKVEAADGELNLSRPTDQIRHRAMHGLYRALIANMVKGVTEGFKKELELVGVGYKASNQGNVLDLSLGYSHNIIFEVPKELKVSTETLKGQNPKIFIEGTDKQLLGQVAAKIRSLRKPEPYKGKGVKYSDEVIRRKAGKAAGK</sequence>
<reference evidence="10 11" key="1">
    <citation type="submission" date="2016-10" db="EMBL/GenBank/DDBJ databases">
        <authorList>
            <person name="de Groot N.N."/>
        </authorList>
    </citation>
    <scope>NUCLEOTIDE SEQUENCE [LARGE SCALE GENOMIC DNA]</scope>
    <source>
        <strain evidence="10 11">DSM 28286</strain>
    </source>
</reference>
<keyword evidence="4 6" id="KW-0689">Ribosomal protein</keyword>
<feature type="domain" description="Large ribosomal subunit protein uL6 alpha-beta" evidence="9">
    <location>
        <begin position="11"/>
        <end position="83"/>
    </location>
</feature>
<protein>
    <recommendedName>
        <fullName evidence="6">Large ribosomal subunit protein uL6</fullName>
    </recommendedName>
</protein>
<evidence type="ECO:0000256" key="1">
    <source>
        <dbReference type="ARBA" id="ARBA00009356"/>
    </source>
</evidence>
<dbReference type="GO" id="GO:0022625">
    <property type="term" value="C:cytosolic large ribosomal subunit"/>
    <property type="evidence" value="ECO:0007669"/>
    <property type="project" value="UniProtKB-UniRule"/>
</dbReference>
<dbReference type="FunFam" id="3.90.930.12:FF:000002">
    <property type="entry name" value="50S ribosomal protein L6"/>
    <property type="match status" value="1"/>
</dbReference>
<dbReference type="STRING" id="1465490.SAMN05444277_101264"/>
<keyword evidence="5 6" id="KW-0687">Ribonucleoprotein</keyword>
<dbReference type="FunFam" id="3.90.930.12:FF:000001">
    <property type="entry name" value="50S ribosomal protein L6"/>
    <property type="match status" value="1"/>
</dbReference>
<evidence type="ECO:0000256" key="3">
    <source>
        <dbReference type="ARBA" id="ARBA00022884"/>
    </source>
</evidence>
<dbReference type="InterPro" id="IPR036789">
    <property type="entry name" value="Ribosomal_uL6-like_a/b-dom_sf"/>
</dbReference>
<dbReference type="InterPro" id="IPR020040">
    <property type="entry name" value="Ribosomal_uL6_a/b-dom"/>
</dbReference>
<dbReference type="PRINTS" id="PR00059">
    <property type="entry name" value="RIBOSOMALL6"/>
</dbReference>
<dbReference type="PROSITE" id="PS00525">
    <property type="entry name" value="RIBOSOMAL_L6_1"/>
    <property type="match status" value="1"/>
</dbReference>
<evidence type="ECO:0000256" key="2">
    <source>
        <dbReference type="ARBA" id="ARBA00022730"/>
    </source>
</evidence>